<dbReference type="PANTHER" id="PTHR47229:SF1">
    <property type="entry name" value="TRANSMEMBRANE PROTEIN 141"/>
    <property type="match status" value="1"/>
</dbReference>
<dbReference type="Proteomes" id="UP001152320">
    <property type="component" value="Chromosome 7"/>
</dbReference>
<dbReference type="Gene3D" id="1.10.3350.20">
    <property type="entry name" value="Tmem141 protein family"/>
    <property type="match status" value="1"/>
</dbReference>
<sequence length="156" mass="16852">MVLQGLSDLDEHTASKYPGIGNYATCQSRAFVQGLLGMIVGGGVGAVATFAFQRYIPHFPARYNVFYVTGAAVLSGYIVTAQASRKCQRSLVQSQHDKIAADRQNLANLEMNGSDSLNKRNAIPLDSQRNASTADKVLAETDLPNWKPTKYGDVLG</sequence>
<feature type="transmembrane region" description="Helical" evidence="1">
    <location>
        <begin position="64"/>
        <end position="83"/>
    </location>
</feature>
<feature type="transmembrane region" description="Helical" evidence="1">
    <location>
        <begin position="30"/>
        <end position="52"/>
    </location>
</feature>
<evidence type="ECO:0000256" key="1">
    <source>
        <dbReference type="SAM" id="Phobius"/>
    </source>
</evidence>
<accession>A0A9Q1C679</accession>
<dbReference type="EMBL" id="JAIZAY010000007">
    <property type="protein sequence ID" value="KAJ8039431.1"/>
    <property type="molecule type" value="Genomic_DNA"/>
</dbReference>
<evidence type="ECO:0000313" key="3">
    <source>
        <dbReference type="Proteomes" id="UP001152320"/>
    </source>
</evidence>
<evidence type="ECO:0008006" key="4">
    <source>
        <dbReference type="Google" id="ProtNLM"/>
    </source>
</evidence>
<keyword evidence="1" id="KW-0472">Membrane</keyword>
<evidence type="ECO:0000313" key="2">
    <source>
        <dbReference type="EMBL" id="KAJ8039431.1"/>
    </source>
</evidence>
<dbReference type="OrthoDB" id="10056589at2759"/>
<dbReference type="AlphaFoldDB" id="A0A9Q1C679"/>
<comment type="caution">
    <text evidence="2">The sequence shown here is derived from an EMBL/GenBank/DDBJ whole genome shotgun (WGS) entry which is preliminary data.</text>
</comment>
<protein>
    <recommendedName>
        <fullName evidence="4">Transmembrane protein</fullName>
    </recommendedName>
</protein>
<proteinExistence type="predicted"/>
<organism evidence="2 3">
    <name type="scientific">Holothuria leucospilota</name>
    <name type="common">Black long sea cucumber</name>
    <name type="synonym">Mertensiothuria leucospilota</name>
    <dbReference type="NCBI Taxonomy" id="206669"/>
    <lineage>
        <taxon>Eukaryota</taxon>
        <taxon>Metazoa</taxon>
        <taxon>Echinodermata</taxon>
        <taxon>Eleutherozoa</taxon>
        <taxon>Echinozoa</taxon>
        <taxon>Holothuroidea</taxon>
        <taxon>Aspidochirotacea</taxon>
        <taxon>Aspidochirotida</taxon>
        <taxon>Holothuriidae</taxon>
        <taxon>Holothuria</taxon>
    </lineage>
</organism>
<keyword evidence="1" id="KW-0812">Transmembrane</keyword>
<dbReference type="InterPro" id="IPR026788">
    <property type="entry name" value="Tmem141"/>
</dbReference>
<keyword evidence="3" id="KW-1185">Reference proteome</keyword>
<reference evidence="2" key="1">
    <citation type="submission" date="2021-10" db="EMBL/GenBank/DDBJ databases">
        <title>Tropical sea cucumber genome reveals ecological adaptation and Cuvierian tubules defense mechanism.</title>
        <authorList>
            <person name="Chen T."/>
        </authorList>
    </citation>
    <scope>NUCLEOTIDE SEQUENCE</scope>
    <source>
        <strain evidence="2">Nanhai2018</strain>
        <tissue evidence="2">Muscle</tissue>
    </source>
</reference>
<keyword evidence="1" id="KW-1133">Transmembrane helix</keyword>
<dbReference type="Pfam" id="PF15110">
    <property type="entry name" value="TMEM141"/>
    <property type="match status" value="1"/>
</dbReference>
<dbReference type="InterPro" id="IPR038259">
    <property type="entry name" value="Tmem141_sf"/>
</dbReference>
<dbReference type="PANTHER" id="PTHR47229">
    <property type="entry name" value="TRANSMEMBRANE PROTEIN 141"/>
    <property type="match status" value="1"/>
</dbReference>
<gene>
    <name evidence="2" type="ORF">HOLleu_17148</name>
</gene>
<name>A0A9Q1C679_HOLLE</name>